<dbReference type="AlphaFoldDB" id="I2GCT8"/>
<sequence length="244" mass="28523">MAKAQLNESDTTLFQLRTALTGNYQTGNVDVLNFRGRLDFTASPGRNWVFKSQNSSLYQEFYSVKADNDLFSRNYLYFRPYQRLYPFAIAYISTNYRRQIDFRYFAGAGLTIQLWRSRLNVLKLSAGGVYEDTRFTASTFSSERYNGSRSIAVGRATTWLGGWHYLLDNHLRLYYDAFWQPAFSDANNYRWQFDVGVDVPVWRGLNLTALYTYTHENVVIIKVLPNDRLLTVGLSYNLRKTHRH</sequence>
<accession>I2GCT8</accession>
<evidence type="ECO:0000313" key="1">
    <source>
        <dbReference type="EMBL" id="CCH51712.1"/>
    </source>
</evidence>
<dbReference type="Proteomes" id="UP000009309">
    <property type="component" value="Unassembled WGS sequence"/>
</dbReference>
<comment type="caution">
    <text evidence="1">The sequence shown here is derived from an EMBL/GenBank/DDBJ whole genome shotgun (WGS) entry which is preliminary data.</text>
</comment>
<gene>
    <name evidence="1" type="ORF">BN8_00655</name>
</gene>
<proteinExistence type="predicted"/>
<protein>
    <recommendedName>
        <fullName evidence="3">DUF481 domain-containing protein</fullName>
    </recommendedName>
</protein>
<dbReference type="EMBL" id="CAIT01000004">
    <property type="protein sequence ID" value="CCH51712.1"/>
    <property type="molecule type" value="Genomic_DNA"/>
</dbReference>
<evidence type="ECO:0000313" key="2">
    <source>
        <dbReference type="Proteomes" id="UP000009309"/>
    </source>
</evidence>
<reference evidence="1 2" key="1">
    <citation type="journal article" date="2012" name="J. Bacteriol.">
        <title>Genome Sequence of the Filamentous Bacterium Fibrisoma limi BUZ 3T.</title>
        <authorList>
            <person name="Filippini M."/>
            <person name="Qi W."/>
            <person name="Jaenicke S."/>
            <person name="Goesmann A."/>
            <person name="Smits T.H."/>
            <person name="Bagheri H.C."/>
        </authorList>
    </citation>
    <scope>NUCLEOTIDE SEQUENCE [LARGE SCALE GENOMIC DNA]</scope>
    <source>
        <strain evidence="2">BUZ 3T</strain>
    </source>
</reference>
<dbReference type="eggNOG" id="COG3137">
    <property type="taxonomic scope" value="Bacteria"/>
</dbReference>
<name>I2GCT8_9BACT</name>
<evidence type="ECO:0008006" key="3">
    <source>
        <dbReference type="Google" id="ProtNLM"/>
    </source>
</evidence>
<dbReference type="InterPro" id="IPR007433">
    <property type="entry name" value="DUF481"/>
</dbReference>
<organism evidence="1 2">
    <name type="scientific">Fibrisoma limi BUZ 3</name>
    <dbReference type="NCBI Taxonomy" id="1185876"/>
    <lineage>
        <taxon>Bacteria</taxon>
        <taxon>Pseudomonadati</taxon>
        <taxon>Bacteroidota</taxon>
        <taxon>Cytophagia</taxon>
        <taxon>Cytophagales</taxon>
        <taxon>Spirosomataceae</taxon>
        <taxon>Fibrisoma</taxon>
    </lineage>
</organism>
<dbReference type="STRING" id="1185876.BN8_00655"/>
<dbReference type="Pfam" id="PF04338">
    <property type="entry name" value="DUF481"/>
    <property type="match status" value="1"/>
</dbReference>
<keyword evidence="2" id="KW-1185">Reference proteome</keyword>